<dbReference type="EMBL" id="HACG01047777">
    <property type="protein sequence ID" value="CEK94642.1"/>
    <property type="molecule type" value="Transcribed_RNA"/>
</dbReference>
<name>A0A0B7BP16_9EUPU</name>
<organism evidence="1">
    <name type="scientific">Arion vulgaris</name>
    <dbReference type="NCBI Taxonomy" id="1028688"/>
    <lineage>
        <taxon>Eukaryota</taxon>
        <taxon>Metazoa</taxon>
        <taxon>Spiralia</taxon>
        <taxon>Lophotrochozoa</taxon>
        <taxon>Mollusca</taxon>
        <taxon>Gastropoda</taxon>
        <taxon>Heterobranchia</taxon>
        <taxon>Euthyneura</taxon>
        <taxon>Panpulmonata</taxon>
        <taxon>Eupulmonata</taxon>
        <taxon>Stylommatophora</taxon>
        <taxon>Helicina</taxon>
        <taxon>Arionoidea</taxon>
        <taxon>Arionidae</taxon>
        <taxon>Arion</taxon>
    </lineage>
</organism>
<sequence length="76" mass="8620">MSLLKFAPLSAMDECLWLSQSPIIKFQYFVTTFLLKSLDNRACFPVTVLNLFPQPHIICGELTTEYCLHISSYGSS</sequence>
<proteinExistence type="predicted"/>
<protein>
    <submittedName>
        <fullName evidence="1">Uncharacterized protein</fullName>
    </submittedName>
</protein>
<reference evidence="1" key="1">
    <citation type="submission" date="2014-12" db="EMBL/GenBank/DDBJ databases">
        <title>Insight into the proteome of Arion vulgaris.</title>
        <authorList>
            <person name="Aradska J."/>
            <person name="Bulat T."/>
            <person name="Smidak R."/>
            <person name="Sarate P."/>
            <person name="Gangsoo J."/>
            <person name="Sialana F."/>
            <person name="Bilban M."/>
            <person name="Lubec G."/>
        </authorList>
    </citation>
    <scope>NUCLEOTIDE SEQUENCE</scope>
    <source>
        <tissue evidence="1">Skin</tissue>
    </source>
</reference>
<evidence type="ECO:0000313" key="1">
    <source>
        <dbReference type="EMBL" id="CEK94642.1"/>
    </source>
</evidence>
<dbReference type="AlphaFoldDB" id="A0A0B7BP16"/>
<gene>
    <name evidence="1" type="primary">ORF201958</name>
</gene>
<accession>A0A0B7BP16</accession>